<keyword evidence="4" id="KW-1185">Reference proteome</keyword>
<reference evidence="3 4" key="2">
    <citation type="journal article" date="2017" name="Int. J. Syst. Evol. Microbiol.">
        <title>Adaptation of Surface-Associated Bacteria to the Open Ocean: A Genomically Distinct Subpopulation of Phaeobacter gallaeciensis Colonizes Pacific Mesozooplankton.</title>
        <authorList>
            <person name="Freese H.M."/>
            <person name="Methner A."/>
            <person name="Overmann J."/>
        </authorList>
    </citation>
    <scope>NUCLEOTIDE SEQUENCE [LARGE SCALE GENOMIC DNA]</scope>
    <source>
        <strain evidence="3 4">P66</strain>
        <plasmid evidence="3 4">pP66_i</plasmid>
    </source>
</reference>
<protein>
    <submittedName>
        <fullName evidence="3">Uncharacterized protein</fullName>
    </submittedName>
</protein>
<name>A0ABN5GUU9_9RHOB</name>
<dbReference type="Proteomes" id="UP000236536">
    <property type="component" value="Plasmid pP66_i"/>
</dbReference>
<dbReference type="Proteomes" id="UP000236536">
    <property type="component" value="Chromosome"/>
</dbReference>
<keyword evidence="3" id="KW-0614">Plasmid</keyword>
<evidence type="ECO:0000313" key="2">
    <source>
        <dbReference type="EMBL" id="AUQ93832.1"/>
    </source>
</evidence>
<accession>A0ABN5GUU9</accession>
<evidence type="ECO:0000313" key="3">
    <source>
        <dbReference type="EMBL" id="AUQ97370.1"/>
    </source>
</evidence>
<proteinExistence type="predicted"/>
<dbReference type="EMBL" id="CP010705">
    <property type="protein sequence ID" value="AUQ93832.1"/>
    <property type="molecule type" value="Genomic_DNA"/>
</dbReference>
<geneLocation type="plasmid" evidence="3 4">
    <name>pP66_i</name>
</geneLocation>
<feature type="region of interest" description="Disordered" evidence="1">
    <location>
        <begin position="40"/>
        <end position="64"/>
    </location>
</feature>
<evidence type="ECO:0000313" key="4">
    <source>
        <dbReference type="Proteomes" id="UP000236536"/>
    </source>
</evidence>
<feature type="compositionally biased region" description="Low complexity" evidence="1">
    <location>
        <begin position="43"/>
        <end position="54"/>
    </location>
</feature>
<evidence type="ECO:0000256" key="1">
    <source>
        <dbReference type="SAM" id="MobiDB-lite"/>
    </source>
</evidence>
<dbReference type="RefSeq" id="WP_123632426.1">
    <property type="nucleotide sequence ID" value="NZ_CP010705.1"/>
</dbReference>
<sequence>MAGRVNVGTTMVGARVGRITVPATRYTACIGRETLMRKDGKPRTFQTREAAQRAAQRHIDAQST</sequence>
<reference evidence="3 4" key="1">
    <citation type="journal article" date="2017" name="Genome Biol. Evol.">
        <title>Trajectories and Drivers of Genome Evolution in Surface-Associated Marine Phaeobacter.</title>
        <authorList>
            <person name="Freese H.M."/>
            <person name="Sikorski J."/>
            <person name="Bunk B."/>
            <person name="Scheuner C."/>
            <person name="Meier-Kolthoff J.P."/>
            <person name="Sproer C."/>
            <person name="Gram L."/>
            <person name="Overmann J."/>
        </authorList>
    </citation>
    <scope>NUCLEOTIDE SEQUENCE [LARGE SCALE GENOMIC DNA]</scope>
    <source>
        <strain evidence="3 4">P66</strain>
        <plasmid evidence="3 4">pP66_i</plasmid>
    </source>
</reference>
<dbReference type="EMBL" id="CP010714">
    <property type="protein sequence ID" value="AUQ97370.1"/>
    <property type="molecule type" value="Genomic_DNA"/>
</dbReference>
<gene>
    <name evidence="2" type="ORF">PhaeoP66_01028</name>
    <name evidence="3" type="ORF">PhaeoP66_04644</name>
</gene>
<organism evidence="3 4">
    <name type="scientific">Phaeobacter inhibens</name>
    <dbReference type="NCBI Taxonomy" id="221822"/>
    <lineage>
        <taxon>Bacteria</taxon>
        <taxon>Pseudomonadati</taxon>
        <taxon>Pseudomonadota</taxon>
        <taxon>Alphaproteobacteria</taxon>
        <taxon>Rhodobacterales</taxon>
        <taxon>Roseobacteraceae</taxon>
        <taxon>Phaeobacter</taxon>
    </lineage>
</organism>